<keyword evidence="8" id="KW-0614">Plasmid</keyword>
<keyword evidence="2 7" id="KW-0812">Transmembrane</keyword>
<evidence type="ECO:0000256" key="2">
    <source>
        <dbReference type="ARBA" id="ARBA00022692"/>
    </source>
</evidence>
<dbReference type="RefSeq" id="WP_046499056.1">
    <property type="nucleotide sequence ID" value="NZ_CP011133.1"/>
</dbReference>
<feature type="transmembrane region" description="Helical" evidence="7">
    <location>
        <begin position="304"/>
        <end position="325"/>
    </location>
</feature>
<dbReference type="Pfam" id="PF00654">
    <property type="entry name" value="Voltage_CLC"/>
    <property type="match status" value="1"/>
</dbReference>
<feature type="transmembrane region" description="Helical" evidence="7">
    <location>
        <begin position="53"/>
        <end position="72"/>
    </location>
</feature>
<feature type="transmembrane region" description="Helical" evidence="7">
    <location>
        <begin position="12"/>
        <end position="41"/>
    </location>
</feature>
<evidence type="ECO:0000256" key="1">
    <source>
        <dbReference type="ARBA" id="ARBA00004141"/>
    </source>
</evidence>
<feature type="transmembrane region" description="Helical" evidence="7">
    <location>
        <begin position="146"/>
        <end position="171"/>
    </location>
</feature>
<keyword evidence="5 7" id="KW-0472">Membrane</keyword>
<dbReference type="HOGENOM" id="CLU_015263_1_1_6"/>
<feature type="transmembrane region" description="Helical" evidence="7">
    <location>
        <begin position="261"/>
        <end position="284"/>
    </location>
</feature>
<feature type="transmembrane region" description="Helical" evidence="7">
    <location>
        <begin position="183"/>
        <end position="204"/>
    </location>
</feature>
<dbReference type="PATRIC" id="fig|1261127.3.peg.5557"/>
<dbReference type="EMBL" id="CP011133">
    <property type="protein sequence ID" value="AKE62169.1"/>
    <property type="molecule type" value="Genomic_DNA"/>
</dbReference>
<dbReference type="CDD" id="cd03682">
    <property type="entry name" value="ClC_sycA_like"/>
    <property type="match status" value="1"/>
</dbReference>
<feature type="transmembrane region" description="Helical" evidence="7">
    <location>
        <begin position="337"/>
        <end position="357"/>
    </location>
</feature>
<dbReference type="KEGG" id="cama:F384_26790"/>
<keyword evidence="3 7" id="KW-1133">Transmembrane helix</keyword>
<sequence>MKRLKHHDQIELFSYIGTWLVTASLIALLAGTASALFLLSLDNATAWRESHSWMIWLLPLAGLLVGLVYNWYGEPVNAGNNLIIDEIHDPRKVVPIRMVPLVLGGTLISHLFGASVGREGTAVQMGGALADQLTHIFKVKKDTRRILLMAGMSAGFSSVFGTPMAGAIFGMEVLAIGRIRYDALFPCLVAAVLADQVCLAWGVHHTHYRIDFIPAFTIWSFLSVVIAGAVFGLAGMVFSVATGKVSGIVKRYIKYAPLRPFFGGILIAAAVWFVGTDRYIGLGIPEIVRAFKEPLYPMDFMGKMSFTIVSLATGFKGGEVTPLFYIGATLGNALAPLLHMPFAFMAGIGFVAVFAGAANTPLATTFMAMELFGTEMAVFSAVGCFTAYLFSGHTGIYHAQRVGHAKSRRYRTLVPSELRISEISAVRRKKPFALSREENEIKIQPKKDKKVTMESSK</sequence>
<gene>
    <name evidence="8" type="ORF">F384_26790</name>
</gene>
<keyword evidence="4" id="KW-0406">Ion transport</keyword>
<feature type="transmembrane region" description="Helical" evidence="7">
    <location>
        <begin position="93"/>
        <end position="112"/>
    </location>
</feature>
<dbReference type="OrthoDB" id="9767361at2"/>
<feature type="transmembrane region" description="Helical" evidence="7">
    <location>
        <begin position="216"/>
        <end position="240"/>
    </location>
</feature>
<keyword evidence="6" id="KW-0407">Ion channel</keyword>
<evidence type="ECO:0000256" key="7">
    <source>
        <dbReference type="SAM" id="Phobius"/>
    </source>
</evidence>
<comment type="subcellular location">
    <subcellularLocation>
        <location evidence="1">Membrane</location>
        <topology evidence="1">Multi-pass membrane protein</topology>
    </subcellularLocation>
</comment>
<evidence type="ECO:0000256" key="3">
    <source>
        <dbReference type="ARBA" id="ARBA00022989"/>
    </source>
</evidence>
<dbReference type="Gene3D" id="1.10.3080.10">
    <property type="entry name" value="Clc chloride channel"/>
    <property type="match status" value="1"/>
</dbReference>
<proteinExistence type="predicted"/>
<dbReference type="AlphaFoldDB" id="A0A0F6U0U1"/>
<evidence type="ECO:0000256" key="5">
    <source>
        <dbReference type="ARBA" id="ARBA00023136"/>
    </source>
</evidence>
<feature type="transmembrane region" description="Helical" evidence="7">
    <location>
        <begin position="377"/>
        <end position="399"/>
    </location>
</feature>
<protein>
    <submittedName>
        <fullName evidence="8">Voltage-gated chloride channel protein</fullName>
    </submittedName>
</protein>
<evidence type="ECO:0000256" key="6">
    <source>
        <dbReference type="ARBA" id="ARBA00023303"/>
    </source>
</evidence>
<dbReference type="InterPro" id="IPR001807">
    <property type="entry name" value="ClC"/>
</dbReference>
<dbReference type="InterPro" id="IPR050368">
    <property type="entry name" value="ClC-type_chloride_channel"/>
</dbReference>
<dbReference type="Proteomes" id="UP000034085">
    <property type="component" value="Plasmid"/>
</dbReference>
<reference evidence="8 9" key="1">
    <citation type="submission" date="2015-03" db="EMBL/GenBank/DDBJ databases">
        <title>Complete genome sequence of Citrobacter amalonaticus Y19.</title>
        <authorList>
            <person name="Park S."/>
        </authorList>
    </citation>
    <scope>NUCLEOTIDE SEQUENCE [LARGE SCALE GENOMIC DNA]</scope>
    <source>
        <strain evidence="8 9">Y19</strain>
        <plasmid evidence="9">Plasmid</plasmid>
    </source>
</reference>
<dbReference type="SUPFAM" id="SSF81340">
    <property type="entry name" value="Clc chloride channel"/>
    <property type="match status" value="1"/>
</dbReference>
<keyword evidence="4" id="KW-0813">Transport</keyword>
<dbReference type="GO" id="GO:0016020">
    <property type="term" value="C:membrane"/>
    <property type="evidence" value="ECO:0007669"/>
    <property type="project" value="UniProtKB-SubCell"/>
</dbReference>
<dbReference type="PANTHER" id="PTHR43427:SF12">
    <property type="entry name" value="CHLORIDE TRANSPORTER"/>
    <property type="match status" value="1"/>
</dbReference>
<geneLocation type="plasmid" evidence="8">
    <name>unnamed</name>
</geneLocation>
<evidence type="ECO:0000256" key="4">
    <source>
        <dbReference type="ARBA" id="ARBA00023065"/>
    </source>
</evidence>
<evidence type="ECO:0000313" key="9">
    <source>
        <dbReference type="Proteomes" id="UP000034085"/>
    </source>
</evidence>
<accession>A0A0F6U0U1</accession>
<dbReference type="PANTHER" id="PTHR43427">
    <property type="entry name" value="CHLORIDE CHANNEL PROTEIN CLC-E"/>
    <property type="match status" value="1"/>
</dbReference>
<organism evidence="8 9">
    <name type="scientific">Citrobacter amalonaticus Y19</name>
    <dbReference type="NCBI Taxonomy" id="1261127"/>
    <lineage>
        <taxon>Bacteria</taxon>
        <taxon>Pseudomonadati</taxon>
        <taxon>Pseudomonadota</taxon>
        <taxon>Gammaproteobacteria</taxon>
        <taxon>Enterobacterales</taxon>
        <taxon>Enterobacteriaceae</taxon>
        <taxon>Citrobacter</taxon>
    </lineage>
</organism>
<evidence type="ECO:0000313" key="8">
    <source>
        <dbReference type="EMBL" id="AKE62169.1"/>
    </source>
</evidence>
<dbReference type="InterPro" id="IPR014743">
    <property type="entry name" value="Cl-channel_core"/>
</dbReference>
<name>A0A0F6U0U1_CITAM</name>
<dbReference type="GO" id="GO:0015108">
    <property type="term" value="F:chloride transmembrane transporter activity"/>
    <property type="evidence" value="ECO:0007669"/>
    <property type="project" value="InterPro"/>
</dbReference>